<dbReference type="AlphaFoldDB" id="A0AAU6PBP1"/>
<feature type="transmembrane region" description="Helical" evidence="1">
    <location>
        <begin position="115"/>
        <end position="137"/>
    </location>
</feature>
<evidence type="ECO:0000256" key="1">
    <source>
        <dbReference type="SAM" id="Phobius"/>
    </source>
</evidence>
<keyword evidence="1" id="KW-1133">Transmembrane helix</keyword>
<reference evidence="2" key="1">
    <citation type="submission" date="2023-11" db="EMBL/GenBank/DDBJ databases">
        <authorList>
            <person name="Zhao W."/>
        </authorList>
    </citation>
    <scope>NUCLEOTIDE SEQUENCE</scope>
</reference>
<keyword evidence="1" id="KW-0812">Transmembrane</keyword>
<protein>
    <submittedName>
        <fullName evidence="2">NADH dehydrogenase subunit 6</fullName>
    </submittedName>
</protein>
<feature type="transmembrane region" description="Helical" evidence="1">
    <location>
        <begin position="21"/>
        <end position="41"/>
    </location>
</feature>
<keyword evidence="1" id="KW-0472">Membrane</keyword>
<name>A0AAU6PBP1_9ACAR</name>
<keyword evidence="2" id="KW-0496">Mitochondrion</keyword>
<feature type="transmembrane region" description="Helical" evidence="1">
    <location>
        <begin position="47"/>
        <end position="68"/>
    </location>
</feature>
<geneLocation type="mitochondrion" evidence="2"/>
<gene>
    <name evidence="2" type="primary">ND6</name>
</gene>
<evidence type="ECO:0000313" key="2">
    <source>
        <dbReference type="EMBL" id="WXG26351.1"/>
    </source>
</evidence>
<sequence length="153" mass="18803">MFLKFLIISWSSMFWLNLFNFHKILILMLNLIFLMFIYSYILKFSWFLMIFIILMIGGLMVLFIYFTSMSSNKNLFYFKTHLLYYFILMIMLFNLNKEMNHMKMSSSETTTLNFYMIWNSSVWMLILITYMLIMLLINLELITNLKFSFRIKF</sequence>
<accession>A0AAU6PBP1</accession>
<dbReference type="EMBL" id="OR876362">
    <property type="protein sequence ID" value="WXG26351.1"/>
    <property type="molecule type" value="Genomic_DNA"/>
</dbReference>
<feature type="transmembrane region" description="Helical" evidence="1">
    <location>
        <begin position="75"/>
        <end position="95"/>
    </location>
</feature>
<organism evidence="2">
    <name type="scientific">Amblyseius hainanensis</name>
    <dbReference type="NCBI Taxonomy" id="3061184"/>
    <lineage>
        <taxon>Eukaryota</taxon>
        <taxon>Metazoa</taxon>
        <taxon>Ecdysozoa</taxon>
        <taxon>Arthropoda</taxon>
        <taxon>Chelicerata</taxon>
        <taxon>Arachnida</taxon>
        <taxon>Acari</taxon>
        <taxon>Parasitiformes</taxon>
        <taxon>Mesostigmata</taxon>
        <taxon>Gamasina</taxon>
        <taxon>Phytoseioidea</taxon>
        <taxon>Phytoseiidae</taxon>
        <taxon>Amblyseiinae</taxon>
        <taxon>Amblyseius</taxon>
    </lineage>
</organism>
<proteinExistence type="predicted"/>